<gene>
    <name evidence="1" type="ORF">TNCT_197831</name>
</gene>
<comment type="caution">
    <text evidence="1">The sequence shown here is derived from an EMBL/GenBank/DDBJ whole genome shotgun (WGS) entry which is preliminary data.</text>
</comment>
<keyword evidence="2" id="KW-1185">Reference proteome</keyword>
<protein>
    <submittedName>
        <fullName evidence="1">Uncharacterized protein</fullName>
    </submittedName>
</protein>
<name>A0A8X6M3T2_TRICU</name>
<dbReference type="AlphaFoldDB" id="A0A8X6M3T2"/>
<organism evidence="1 2">
    <name type="scientific">Trichonephila clavata</name>
    <name type="common">Joro spider</name>
    <name type="synonym">Nephila clavata</name>
    <dbReference type="NCBI Taxonomy" id="2740835"/>
    <lineage>
        <taxon>Eukaryota</taxon>
        <taxon>Metazoa</taxon>
        <taxon>Ecdysozoa</taxon>
        <taxon>Arthropoda</taxon>
        <taxon>Chelicerata</taxon>
        <taxon>Arachnida</taxon>
        <taxon>Araneae</taxon>
        <taxon>Araneomorphae</taxon>
        <taxon>Entelegynae</taxon>
        <taxon>Araneoidea</taxon>
        <taxon>Nephilidae</taxon>
        <taxon>Trichonephila</taxon>
    </lineage>
</organism>
<proteinExistence type="predicted"/>
<dbReference type="EMBL" id="BMAO01039701">
    <property type="protein sequence ID" value="GFR33101.1"/>
    <property type="molecule type" value="Genomic_DNA"/>
</dbReference>
<sequence>MQLTDSFGRVCHLFGLCKQVIMFLGSSRPSAKIRTLFWDRWFLQEVAGQIRGATLSHQIHVQCAHPTWPVGTESVKQILVEMGSIK</sequence>
<accession>A0A8X6M3T2</accession>
<reference evidence="1" key="1">
    <citation type="submission" date="2020-07" db="EMBL/GenBank/DDBJ databases">
        <title>Multicomponent nature underlies the extraordinary mechanical properties of spider dragline silk.</title>
        <authorList>
            <person name="Kono N."/>
            <person name="Nakamura H."/>
            <person name="Mori M."/>
            <person name="Yoshida Y."/>
            <person name="Ohtoshi R."/>
            <person name="Malay A.D."/>
            <person name="Moran D.A.P."/>
            <person name="Tomita M."/>
            <person name="Numata K."/>
            <person name="Arakawa K."/>
        </authorList>
    </citation>
    <scope>NUCLEOTIDE SEQUENCE</scope>
</reference>
<dbReference type="Proteomes" id="UP000887116">
    <property type="component" value="Unassembled WGS sequence"/>
</dbReference>
<evidence type="ECO:0000313" key="1">
    <source>
        <dbReference type="EMBL" id="GFR33101.1"/>
    </source>
</evidence>
<evidence type="ECO:0000313" key="2">
    <source>
        <dbReference type="Proteomes" id="UP000887116"/>
    </source>
</evidence>